<evidence type="ECO:0000313" key="1">
    <source>
        <dbReference type="EMBL" id="CAG7819385.1"/>
    </source>
</evidence>
<dbReference type="GO" id="GO:0007186">
    <property type="term" value="P:G protein-coupled receptor signaling pathway"/>
    <property type="evidence" value="ECO:0007669"/>
    <property type="project" value="TreeGrafter"/>
</dbReference>
<dbReference type="InterPro" id="IPR034441">
    <property type="entry name" value="Bursicon_suB"/>
</dbReference>
<accession>A0A8J2PLP0</accession>
<dbReference type="EMBL" id="CAJVCH010448514">
    <property type="protein sequence ID" value="CAG7819385.1"/>
    <property type="molecule type" value="Genomic_DNA"/>
</dbReference>
<organism evidence="1 2">
    <name type="scientific">Allacma fusca</name>
    <dbReference type="NCBI Taxonomy" id="39272"/>
    <lineage>
        <taxon>Eukaryota</taxon>
        <taxon>Metazoa</taxon>
        <taxon>Ecdysozoa</taxon>
        <taxon>Arthropoda</taxon>
        <taxon>Hexapoda</taxon>
        <taxon>Collembola</taxon>
        <taxon>Symphypleona</taxon>
        <taxon>Sminthuridae</taxon>
        <taxon>Allacma</taxon>
    </lineage>
</organism>
<name>A0A8J2PLP0_9HEXA</name>
<keyword evidence="2" id="KW-1185">Reference proteome</keyword>
<proteinExistence type="predicted"/>
<gene>
    <name evidence="1" type="ORF">AFUS01_LOCUS29840</name>
</gene>
<dbReference type="Proteomes" id="UP000708208">
    <property type="component" value="Unassembled WGS sequence"/>
</dbReference>
<dbReference type="GO" id="GO:0001664">
    <property type="term" value="F:G protein-coupled receptor binding"/>
    <property type="evidence" value="ECO:0007669"/>
    <property type="project" value="InterPro"/>
</dbReference>
<sequence>MLERTCEGEVAVSKCEGTCLSKVRPSGVSYSGFFKDCQCCRESSLRSREVVLTKCFDPDGNTLSGEKESYVTQLREPADCKCFHC</sequence>
<dbReference type="GO" id="GO:0031395">
    <property type="term" value="C:bursicon neuropeptide hormone complex"/>
    <property type="evidence" value="ECO:0007669"/>
    <property type="project" value="InterPro"/>
</dbReference>
<protein>
    <submittedName>
        <fullName evidence="1">Uncharacterized protein</fullName>
    </submittedName>
</protein>
<dbReference type="GO" id="GO:0005184">
    <property type="term" value="F:neuropeptide hormone activity"/>
    <property type="evidence" value="ECO:0007669"/>
    <property type="project" value="InterPro"/>
</dbReference>
<reference evidence="1" key="1">
    <citation type="submission" date="2021-06" db="EMBL/GenBank/DDBJ databases">
        <authorList>
            <person name="Hodson N. C."/>
            <person name="Mongue J. A."/>
            <person name="Jaron S. K."/>
        </authorList>
    </citation>
    <scope>NUCLEOTIDE SEQUENCE</scope>
</reference>
<dbReference type="AlphaFoldDB" id="A0A8J2PLP0"/>
<dbReference type="PANTHER" id="PTHR41151:SF1">
    <property type="entry name" value="PARTNER OF BURSICON"/>
    <property type="match status" value="1"/>
</dbReference>
<dbReference type="OrthoDB" id="786951at2759"/>
<evidence type="ECO:0000313" key="2">
    <source>
        <dbReference type="Proteomes" id="UP000708208"/>
    </source>
</evidence>
<feature type="non-terminal residue" evidence="1">
    <location>
        <position position="1"/>
    </location>
</feature>
<comment type="caution">
    <text evidence="1">The sequence shown here is derived from an EMBL/GenBank/DDBJ whole genome shotgun (WGS) entry which is preliminary data.</text>
</comment>
<dbReference type="PANTHER" id="PTHR41151">
    <property type="entry name" value="PARTNER OF BURSICON"/>
    <property type="match status" value="1"/>
</dbReference>